<keyword evidence="3" id="KW-1185">Reference proteome</keyword>
<dbReference type="Pfam" id="PF12697">
    <property type="entry name" value="Abhydrolase_6"/>
    <property type="match status" value="1"/>
</dbReference>
<evidence type="ECO:0000313" key="2">
    <source>
        <dbReference type="EMBL" id="OMF49540.1"/>
    </source>
</evidence>
<dbReference type="InterPro" id="IPR000073">
    <property type="entry name" value="AB_hydrolase_1"/>
</dbReference>
<dbReference type="SUPFAM" id="SSF53474">
    <property type="entry name" value="alpha/beta-Hydrolases"/>
    <property type="match status" value="1"/>
</dbReference>
<proteinExistence type="predicted"/>
<dbReference type="EMBL" id="MRTP01000013">
    <property type="protein sequence ID" value="OMF49540.1"/>
    <property type="molecule type" value="Genomic_DNA"/>
</dbReference>
<comment type="caution">
    <text evidence="2">The sequence shown here is derived from an EMBL/GenBank/DDBJ whole genome shotgun (WGS) entry which is preliminary data.</text>
</comment>
<dbReference type="Gene3D" id="3.40.50.1820">
    <property type="entry name" value="alpha/beta hydrolase"/>
    <property type="match status" value="1"/>
</dbReference>
<evidence type="ECO:0000313" key="3">
    <source>
        <dbReference type="Proteomes" id="UP000187172"/>
    </source>
</evidence>
<dbReference type="AlphaFoldDB" id="A0A1R1ECJ9"/>
<reference evidence="2 3" key="1">
    <citation type="submission" date="2016-11" db="EMBL/GenBank/DDBJ databases">
        <title>Paenibacillus species isolates.</title>
        <authorList>
            <person name="Beno S.M."/>
        </authorList>
    </citation>
    <scope>NUCLEOTIDE SEQUENCE [LARGE SCALE GENOMIC DNA]</scope>
    <source>
        <strain evidence="2 3">FSL R5-0378</strain>
    </source>
</reference>
<dbReference type="STRING" id="297318.BK138_29050"/>
<dbReference type="Proteomes" id="UP000187172">
    <property type="component" value="Unassembled WGS sequence"/>
</dbReference>
<accession>A0A1R1ECJ9</accession>
<protein>
    <recommendedName>
        <fullName evidence="1">AB hydrolase-1 domain-containing protein</fullName>
    </recommendedName>
</protein>
<feature type="domain" description="AB hydrolase-1" evidence="1">
    <location>
        <begin position="14"/>
        <end position="231"/>
    </location>
</feature>
<sequence>MEKALKDRKPIGYVFIPGAGLDAQIWDRVAGELPAPCLTVDYPGRGTNNGGTSRLSLKDYCAHVKEQIRSWDVEKFILVTHSLGGVLGLSIADEMADRVAGFAAIGAVIPASGGSFTSAFPSGQRLLLPLMMRLFGTKPPEQAIRRGLCSDLTEEQADEIVRRFTPESIRVYTDRVEAASRLQVPSLYIKLGQDQELKPGLQDKMAGNLGARVERLESGHMPMLSHPDELRQLLQKFGTSVSAAG</sequence>
<name>A0A1R1ECJ9_9BACL</name>
<dbReference type="PANTHER" id="PTHR37017">
    <property type="entry name" value="AB HYDROLASE-1 DOMAIN-CONTAINING PROTEIN-RELATED"/>
    <property type="match status" value="1"/>
</dbReference>
<dbReference type="PANTHER" id="PTHR37017:SF3">
    <property type="entry name" value="AB HYDROLASE-1 DOMAIN-CONTAINING PROTEIN"/>
    <property type="match status" value="1"/>
</dbReference>
<dbReference type="InterPro" id="IPR029058">
    <property type="entry name" value="AB_hydrolase_fold"/>
</dbReference>
<gene>
    <name evidence="2" type="ORF">BK138_29050</name>
</gene>
<organism evidence="2 3">
    <name type="scientific">Paenibacillus rhizosphaerae</name>
    <dbReference type="NCBI Taxonomy" id="297318"/>
    <lineage>
        <taxon>Bacteria</taxon>
        <taxon>Bacillati</taxon>
        <taxon>Bacillota</taxon>
        <taxon>Bacilli</taxon>
        <taxon>Bacillales</taxon>
        <taxon>Paenibacillaceae</taxon>
        <taxon>Paenibacillus</taxon>
    </lineage>
</organism>
<dbReference type="RefSeq" id="WP_076174956.1">
    <property type="nucleotide sequence ID" value="NZ_MRTP01000013.1"/>
</dbReference>
<evidence type="ECO:0000259" key="1">
    <source>
        <dbReference type="Pfam" id="PF12697"/>
    </source>
</evidence>
<dbReference type="InterPro" id="IPR052897">
    <property type="entry name" value="Sec-Metab_Biosynth_Hydrolase"/>
</dbReference>